<dbReference type="InterPro" id="IPR011577">
    <property type="entry name" value="Cyt_b561_bac/Ni-Hgenase"/>
</dbReference>
<reference evidence="14" key="1">
    <citation type="submission" date="2017-03" db="EMBL/GenBank/DDBJ databases">
        <title>Full genome sequence of a non-lethal Shewanella isolate that potentiates virulence of Vibio parahaemolyticus causing acute hepatopancreatic necrosis disease (AHPND) in shrimp.</title>
        <authorList>
            <person name="Prachumwat A."/>
            <person name="Sritunyalucksana K."/>
        </authorList>
    </citation>
    <scope>NUCLEOTIDE SEQUENCE [LARGE SCALE GENOMIC DNA]</scope>
    <source>
        <strain evidence="14">TH2012</strain>
    </source>
</reference>
<feature type="transmembrane region" description="Helical" evidence="11">
    <location>
        <begin position="96"/>
        <end position="116"/>
    </location>
</feature>
<evidence type="ECO:0000256" key="9">
    <source>
        <dbReference type="ARBA" id="ARBA00023004"/>
    </source>
</evidence>
<evidence type="ECO:0000259" key="12">
    <source>
        <dbReference type="SMART" id="SM00887"/>
    </source>
</evidence>
<dbReference type="InterPro" id="IPR016174">
    <property type="entry name" value="Di-haem_cyt_TM"/>
</dbReference>
<keyword evidence="7" id="KW-0249">Electron transport</keyword>
<evidence type="ECO:0000256" key="1">
    <source>
        <dbReference type="ARBA" id="ARBA00004651"/>
    </source>
</evidence>
<dbReference type="Proteomes" id="UP000278437">
    <property type="component" value="Chromosome"/>
</dbReference>
<organism evidence="13 14">
    <name type="scientific">Shewanella khirikhana</name>
    <dbReference type="NCBI Taxonomy" id="1965282"/>
    <lineage>
        <taxon>Bacteria</taxon>
        <taxon>Pseudomonadati</taxon>
        <taxon>Pseudomonadota</taxon>
        <taxon>Gammaproteobacteria</taxon>
        <taxon>Alteromonadales</taxon>
        <taxon>Shewanellaceae</taxon>
        <taxon>Shewanella</taxon>
    </lineage>
</organism>
<evidence type="ECO:0000256" key="2">
    <source>
        <dbReference type="ARBA" id="ARBA00022448"/>
    </source>
</evidence>
<feature type="transmembrane region" description="Helical" evidence="11">
    <location>
        <begin position="52"/>
        <end position="75"/>
    </location>
</feature>
<dbReference type="Pfam" id="PF09459">
    <property type="entry name" value="EB_dh"/>
    <property type="match status" value="1"/>
</dbReference>
<evidence type="ECO:0000256" key="11">
    <source>
        <dbReference type="SAM" id="Phobius"/>
    </source>
</evidence>
<evidence type="ECO:0000256" key="4">
    <source>
        <dbReference type="ARBA" id="ARBA00022617"/>
    </source>
</evidence>
<evidence type="ECO:0000256" key="7">
    <source>
        <dbReference type="ARBA" id="ARBA00022982"/>
    </source>
</evidence>
<feature type="domain" description="Cytochrome c-552/DMSO reductase-like haem-binding" evidence="12">
    <location>
        <begin position="216"/>
        <end position="538"/>
    </location>
</feature>
<feature type="transmembrane region" description="Helical" evidence="11">
    <location>
        <begin position="128"/>
        <end position="150"/>
    </location>
</feature>
<comment type="subcellular location">
    <subcellularLocation>
        <location evidence="1">Cell membrane</location>
        <topology evidence="1">Multi-pass membrane protein</topology>
    </subcellularLocation>
</comment>
<accession>A0ABM7CYP5</accession>
<dbReference type="EMBL" id="CP020373">
    <property type="protein sequence ID" value="AZQ09215.1"/>
    <property type="molecule type" value="Genomic_DNA"/>
</dbReference>
<keyword evidence="10 11" id="KW-0472">Membrane</keyword>
<dbReference type="Gene3D" id="2.60.40.1190">
    <property type="match status" value="1"/>
</dbReference>
<evidence type="ECO:0000313" key="14">
    <source>
        <dbReference type="Proteomes" id="UP000278437"/>
    </source>
</evidence>
<evidence type="ECO:0000256" key="3">
    <source>
        <dbReference type="ARBA" id="ARBA00022475"/>
    </source>
</evidence>
<evidence type="ECO:0000256" key="8">
    <source>
        <dbReference type="ARBA" id="ARBA00022989"/>
    </source>
</evidence>
<dbReference type="SUPFAM" id="SSF81342">
    <property type="entry name" value="Transmembrane di-heme cytochromes"/>
    <property type="match status" value="1"/>
</dbReference>
<dbReference type="Pfam" id="PF01292">
    <property type="entry name" value="Ni_hydr_CYTB"/>
    <property type="match status" value="1"/>
</dbReference>
<evidence type="ECO:0000256" key="10">
    <source>
        <dbReference type="ARBA" id="ARBA00023136"/>
    </source>
</evidence>
<keyword evidence="6" id="KW-0479">Metal-binding</keyword>
<evidence type="ECO:0000313" key="13">
    <source>
        <dbReference type="EMBL" id="AZQ09215.1"/>
    </source>
</evidence>
<proteinExistence type="predicted"/>
<keyword evidence="14" id="KW-1185">Reference proteome</keyword>
<sequence>MSLTQKSVWAILHWLAIAAVLVSLGSGLRIAVLEYPWLLRLNALLPQGEMHGLHLIAGWSLTLLLVTYTGLLLLGRQAGLMPHKKPGGFSRFHFNVGWALRLVVLLLLGSGWLLYIEAPWLAAGAAKLLHFICALCAVLVVFLHGSGFLLQSGRRLLRLLFQPLQQARITLLAGALLLCVAGAGAMALLARETNHRLQVATIKDDIFIEIDGRADEAVWSQAKPLTLTTHGGANFDEGATPVTLRALQNGSDMFMHFRWQDATESLEHLPLVKTDNGWQVRQDGFQDFDEKSWYEDKFAVIVSNSCEWDAAGTAHLGPKPLDDKPKHWTGQGYHYREQGLVDLWQWKAVRTNAMKLMDDNYISTPAEARAGDRRYTAGYQQDANESGAYKMNWRWYSAAGIVPKRLPLAAEQLSLYQASAQEGAGIAQEGAAVAPATTPVAADIPWVMPWFDTEPYQQGKDNYPVGTVMPSILYSSNQFEGDRAHVRAYARWQDGYWSLEVFRRLDTGSDKDVALRDGVCLWVAAFDRAQIRHTRHVRPIALEFQ</sequence>
<dbReference type="InterPro" id="IPR019020">
    <property type="entry name" value="Cyt-c552/DMSO_Rdtase_haem-bd"/>
</dbReference>
<feature type="transmembrane region" description="Helical" evidence="11">
    <location>
        <begin position="171"/>
        <end position="190"/>
    </location>
</feature>
<name>A0ABM7CYP5_9GAMM</name>
<protein>
    <submittedName>
        <fullName evidence="13">Ethylbenzene dehydrogenase</fullName>
    </submittedName>
</protein>
<keyword evidence="2" id="KW-0813">Transport</keyword>
<gene>
    <name evidence="13" type="ORF">STH12_00062</name>
</gene>
<keyword evidence="4" id="KW-0349">Heme</keyword>
<keyword evidence="5 11" id="KW-0812">Transmembrane</keyword>
<dbReference type="SMART" id="SM00887">
    <property type="entry name" value="EB_dh"/>
    <property type="match status" value="1"/>
</dbReference>
<evidence type="ECO:0000256" key="5">
    <source>
        <dbReference type="ARBA" id="ARBA00022692"/>
    </source>
</evidence>
<dbReference type="CDD" id="cd09625">
    <property type="entry name" value="DOMON_like_cytochrome"/>
    <property type="match status" value="1"/>
</dbReference>
<feature type="transmembrane region" description="Helical" evidence="11">
    <location>
        <begin position="12"/>
        <end position="32"/>
    </location>
</feature>
<keyword evidence="8 11" id="KW-1133">Transmembrane helix</keyword>
<keyword evidence="9" id="KW-0408">Iron</keyword>
<keyword evidence="3" id="KW-1003">Cell membrane</keyword>
<evidence type="ECO:0000256" key="6">
    <source>
        <dbReference type="ARBA" id="ARBA00022723"/>
    </source>
</evidence>